<keyword evidence="9" id="KW-1185">Reference proteome</keyword>
<evidence type="ECO:0000256" key="4">
    <source>
        <dbReference type="ARBA" id="ARBA00022989"/>
    </source>
</evidence>
<dbReference type="eggNOG" id="COG0697">
    <property type="taxonomic scope" value="Bacteria"/>
</dbReference>
<reference evidence="9" key="1">
    <citation type="submission" date="2011-02" db="EMBL/GenBank/DDBJ databases">
        <title>The complete genome of Planctomyces brasiliensis DSM 5305.</title>
        <authorList>
            <person name="Lucas S."/>
            <person name="Copeland A."/>
            <person name="Lapidus A."/>
            <person name="Bruce D."/>
            <person name="Goodwin L."/>
            <person name="Pitluck S."/>
            <person name="Kyrpides N."/>
            <person name="Mavromatis K."/>
            <person name="Pagani I."/>
            <person name="Ivanova N."/>
            <person name="Ovchinnikova G."/>
            <person name="Lu M."/>
            <person name="Detter J.C."/>
            <person name="Han C."/>
            <person name="Land M."/>
            <person name="Hauser L."/>
            <person name="Markowitz V."/>
            <person name="Cheng J.-F."/>
            <person name="Hugenholtz P."/>
            <person name="Woyke T."/>
            <person name="Wu D."/>
            <person name="Tindall B."/>
            <person name="Pomrenke H.G."/>
            <person name="Brambilla E."/>
            <person name="Klenk H.-P."/>
            <person name="Eisen J.A."/>
        </authorList>
    </citation>
    <scope>NUCLEOTIDE SEQUENCE [LARGE SCALE GENOMIC DNA]</scope>
    <source>
        <strain evidence="9">ATCC 49424 / DSM 5305 / JCM 21570 / NBRC 103401 / IFAM 1448</strain>
    </source>
</reference>
<dbReference type="GO" id="GO:0016020">
    <property type="term" value="C:membrane"/>
    <property type="evidence" value="ECO:0007669"/>
    <property type="project" value="UniProtKB-SubCell"/>
</dbReference>
<comment type="subcellular location">
    <subcellularLocation>
        <location evidence="1">Membrane</location>
        <topology evidence="1">Multi-pass membrane protein</topology>
    </subcellularLocation>
</comment>
<dbReference type="InterPro" id="IPR000620">
    <property type="entry name" value="EamA_dom"/>
</dbReference>
<dbReference type="OrthoDB" id="276016at2"/>
<dbReference type="HOGENOM" id="CLU_871208_0_0_0"/>
<feature type="transmembrane region" description="Helical" evidence="6">
    <location>
        <begin position="184"/>
        <end position="201"/>
    </location>
</feature>
<feature type="domain" description="EamA" evidence="7">
    <location>
        <begin position="21"/>
        <end position="161"/>
    </location>
</feature>
<feature type="transmembrane region" description="Helical" evidence="6">
    <location>
        <begin position="300"/>
        <end position="316"/>
    </location>
</feature>
<dbReference type="KEGG" id="pbs:Plabr_3668"/>
<evidence type="ECO:0000256" key="3">
    <source>
        <dbReference type="ARBA" id="ARBA00022692"/>
    </source>
</evidence>
<dbReference type="SUPFAM" id="SSF103481">
    <property type="entry name" value="Multidrug resistance efflux transporter EmrE"/>
    <property type="match status" value="2"/>
</dbReference>
<dbReference type="STRING" id="756272.Plabr_3668"/>
<proteinExistence type="inferred from homology"/>
<evidence type="ECO:0000256" key="6">
    <source>
        <dbReference type="SAM" id="Phobius"/>
    </source>
</evidence>
<accession>F0SR18</accession>
<protein>
    <recommendedName>
        <fullName evidence="7">EamA domain-containing protein</fullName>
    </recommendedName>
</protein>
<keyword evidence="5 6" id="KW-0472">Membrane</keyword>
<keyword evidence="3 6" id="KW-0812">Transmembrane</keyword>
<comment type="similarity">
    <text evidence="2">Belongs to the EamA transporter family.</text>
</comment>
<feature type="transmembrane region" description="Helical" evidence="6">
    <location>
        <begin position="60"/>
        <end position="76"/>
    </location>
</feature>
<dbReference type="EMBL" id="CP002546">
    <property type="protein sequence ID" value="ADY61265.1"/>
    <property type="molecule type" value="Genomic_DNA"/>
</dbReference>
<dbReference type="Proteomes" id="UP000006860">
    <property type="component" value="Chromosome"/>
</dbReference>
<feature type="domain" description="EamA" evidence="7">
    <location>
        <begin position="182"/>
        <end position="316"/>
    </location>
</feature>
<evidence type="ECO:0000259" key="7">
    <source>
        <dbReference type="Pfam" id="PF00892"/>
    </source>
</evidence>
<organism evidence="8 9">
    <name type="scientific">Rubinisphaera brasiliensis (strain ATCC 49424 / DSM 5305 / JCM 21570 / IAM 15109 / NBRC 103401 / IFAM 1448)</name>
    <name type="common">Planctomyces brasiliensis</name>
    <dbReference type="NCBI Taxonomy" id="756272"/>
    <lineage>
        <taxon>Bacteria</taxon>
        <taxon>Pseudomonadati</taxon>
        <taxon>Planctomycetota</taxon>
        <taxon>Planctomycetia</taxon>
        <taxon>Planctomycetales</taxon>
        <taxon>Planctomycetaceae</taxon>
        <taxon>Rubinisphaera</taxon>
    </lineage>
</organism>
<dbReference type="InterPro" id="IPR037185">
    <property type="entry name" value="EmrE-like"/>
</dbReference>
<evidence type="ECO:0000313" key="9">
    <source>
        <dbReference type="Proteomes" id="UP000006860"/>
    </source>
</evidence>
<feature type="transmembrane region" description="Helical" evidence="6">
    <location>
        <begin position="20"/>
        <end position="40"/>
    </location>
</feature>
<evidence type="ECO:0000256" key="1">
    <source>
        <dbReference type="ARBA" id="ARBA00004141"/>
    </source>
</evidence>
<evidence type="ECO:0000256" key="5">
    <source>
        <dbReference type="ARBA" id="ARBA00023136"/>
    </source>
</evidence>
<gene>
    <name evidence="8" type="ordered locus">Plabr_3668</name>
</gene>
<sequence>MTAAREISSEAAQQRKRERLFGLVCGLTAAIAYTLANMALRQSSRAGDFDWSIWVTAHKALPATILTWSLVTRNWWLNKTALPRPRAILSLIGAGLIMQCMGNLSFQYALSLIGLAMSVPIAFALILFSGAVFSRIFLGEPITLRSLLALLVLIIAVCLLSFGAGDASRSILKNATSQEILRGVFMAMMAGTAYGICGVFIRRHVKDLPVSATLVWISTTGLVCMGIASVVRIPWEILAATTPRESAVMLLAGVFNAGAFYCIGQAFRYLSVNQVNMVNTTQIAMATVAGLAFFAEPFTVWLGIGVVLTIIGLYLMDPH</sequence>
<feature type="transmembrane region" description="Helical" evidence="6">
    <location>
        <begin position="247"/>
        <end position="264"/>
    </location>
</feature>
<evidence type="ECO:0000256" key="2">
    <source>
        <dbReference type="ARBA" id="ARBA00007362"/>
    </source>
</evidence>
<dbReference type="RefSeq" id="WP_013629984.1">
    <property type="nucleotide sequence ID" value="NC_015174.1"/>
</dbReference>
<dbReference type="PANTHER" id="PTHR32322">
    <property type="entry name" value="INNER MEMBRANE TRANSPORTER"/>
    <property type="match status" value="1"/>
</dbReference>
<feature type="transmembrane region" description="Helical" evidence="6">
    <location>
        <begin position="88"/>
        <end position="106"/>
    </location>
</feature>
<feature type="transmembrane region" description="Helical" evidence="6">
    <location>
        <begin position="146"/>
        <end position="164"/>
    </location>
</feature>
<dbReference type="PANTHER" id="PTHR32322:SF2">
    <property type="entry name" value="EAMA DOMAIN-CONTAINING PROTEIN"/>
    <property type="match status" value="1"/>
</dbReference>
<feature type="transmembrane region" description="Helical" evidence="6">
    <location>
        <begin position="112"/>
        <end position="134"/>
    </location>
</feature>
<name>F0SR18_RUBBR</name>
<dbReference type="Gene3D" id="1.10.3730.20">
    <property type="match status" value="1"/>
</dbReference>
<dbReference type="Pfam" id="PF00892">
    <property type="entry name" value="EamA"/>
    <property type="match status" value="2"/>
</dbReference>
<feature type="transmembrane region" description="Helical" evidence="6">
    <location>
        <begin position="213"/>
        <end position="235"/>
    </location>
</feature>
<dbReference type="AlphaFoldDB" id="F0SR18"/>
<dbReference type="InterPro" id="IPR050638">
    <property type="entry name" value="AA-Vitamin_Transporters"/>
</dbReference>
<evidence type="ECO:0000313" key="8">
    <source>
        <dbReference type="EMBL" id="ADY61265.1"/>
    </source>
</evidence>
<keyword evidence="4 6" id="KW-1133">Transmembrane helix</keyword>